<dbReference type="Gene3D" id="2.40.170.20">
    <property type="entry name" value="TonB-dependent receptor, beta-barrel domain"/>
    <property type="match status" value="1"/>
</dbReference>
<dbReference type="Pfam" id="PF00593">
    <property type="entry name" value="TonB_dep_Rec_b-barrel"/>
    <property type="match status" value="1"/>
</dbReference>
<keyword evidence="8 14" id="KW-0675">Receptor</keyword>
<protein>
    <submittedName>
        <fullName evidence="14">TonB-dependent receptor</fullName>
    </submittedName>
</protein>
<dbReference type="InterPro" id="IPR000531">
    <property type="entry name" value="Beta-barrel_TonB"/>
</dbReference>
<dbReference type="SUPFAM" id="SSF56935">
    <property type="entry name" value="Porins"/>
    <property type="match status" value="1"/>
</dbReference>
<dbReference type="InterPro" id="IPR036942">
    <property type="entry name" value="Beta-barrel_TonB_sf"/>
</dbReference>
<evidence type="ECO:0000259" key="13">
    <source>
        <dbReference type="Pfam" id="PF07715"/>
    </source>
</evidence>
<keyword evidence="3 10" id="KW-1134">Transmembrane beta strand</keyword>
<proteinExistence type="inferred from homology"/>
<evidence type="ECO:0000256" key="1">
    <source>
        <dbReference type="ARBA" id="ARBA00004571"/>
    </source>
</evidence>
<feature type="domain" description="TonB-dependent receptor-like beta-barrel" evidence="12">
    <location>
        <begin position="213"/>
        <end position="612"/>
    </location>
</feature>
<sequence length="638" mass="72680">MKRKLILVGAMLVVGTKIFAQQEKETPIEEVTIASKSPQQLYKTGKNVKLLSEKDLEKYQGQNLTDVLDQVAGFQITGNFNSSTEPKSIKIRGGKSSNVMILLDGIPLKDVTGNDYNVSDLRLIALENIESIEVLNGASSVLYGSNATVSVINIKTKKNTNKVVEGILSARGGSFSTFAQDASILGKFKNFNYQISGFNEKSEGISSAEGNDTFDKDGWEKQNVSAKLGYSTEKFNVNINGGWNHNLHKYDGGAFTDSNNRGNDKQYYVGGNANFKYNKGNLVFNLRYTNTNRLAQDIVNQSYQDQYQYKGDNFFAELYNVYTINKFIDVTAGLQYEKQSMAYLEKPWGGENMEEVFNFDQTNITLFDAYVNANFKYNVFHLDTGTRITNHSKFGNNWVYSINPYYLQEFSDLYLKAGYSYATAFIAPTLYQNFGSLPWTAPNFDLKPETNRSHEIDLSFGKKDRSLNINASFFFRKEKDVFAYMLVDPVNYVSQFQNVDQNKVKGFEVGFDYTFNRYAKIGGNFSYVEKDKEATMLRQPKQRINSYLEILPCKSTRISFSHQFVGKRTDAYYDSSIFATKNVEVENFHIFNLNINQKITHKIDTYLNIGNLFNRSYIDVIGYTTKPRNYTLGVSYKF</sequence>
<reference evidence="14" key="1">
    <citation type="submission" date="2022-10" db="EMBL/GenBank/DDBJ databases">
        <title>Chryseobacterium babae sp. nov. isolated from the gut of the beetle Oryctes rhinoceros, and Chryseobacterium kimseyorum sp. nov., isolated from a stick insect rearing cage.</title>
        <authorList>
            <person name="Shelomi M."/>
            <person name="Han C.-J."/>
            <person name="Chen W.-M."/>
            <person name="Chen H.-K."/>
            <person name="Liaw S.-J."/>
            <person name="Muhle E."/>
            <person name="Clermont D."/>
        </authorList>
    </citation>
    <scope>NUCLEOTIDE SEQUENCE</scope>
    <source>
        <strain evidence="14">WLa1L2M3</strain>
    </source>
</reference>
<dbReference type="RefSeq" id="WP_264741766.1">
    <property type="nucleotide sequence ID" value="NZ_JAPDHV010000001.1"/>
</dbReference>
<keyword evidence="7 10" id="KW-0472">Membrane</keyword>
<organism evidence="14 15">
    <name type="scientific">Chryseobacterium oryctis</name>
    <dbReference type="NCBI Taxonomy" id="2952618"/>
    <lineage>
        <taxon>Bacteria</taxon>
        <taxon>Pseudomonadati</taxon>
        <taxon>Bacteroidota</taxon>
        <taxon>Flavobacteriia</taxon>
        <taxon>Flavobacteriales</taxon>
        <taxon>Weeksellaceae</taxon>
        <taxon>Chryseobacterium group</taxon>
        <taxon>Chryseobacterium</taxon>
    </lineage>
</organism>
<evidence type="ECO:0000313" key="15">
    <source>
        <dbReference type="Proteomes" id="UP001163719"/>
    </source>
</evidence>
<dbReference type="Proteomes" id="UP001163719">
    <property type="component" value="Unassembled WGS sequence"/>
</dbReference>
<name>A0ABT3HJH5_9FLAO</name>
<evidence type="ECO:0000256" key="8">
    <source>
        <dbReference type="ARBA" id="ARBA00023170"/>
    </source>
</evidence>
<keyword evidence="4 10" id="KW-0812">Transmembrane</keyword>
<evidence type="ECO:0000256" key="2">
    <source>
        <dbReference type="ARBA" id="ARBA00022448"/>
    </source>
</evidence>
<dbReference type="InterPro" id="IPR037066">
    <property type="entry name" value="Plug_dom_sf"/>
</dbReference>
<evidence type="ECO:0000256" key="7">
    <source>
        <dbReference type="ARBA" id="ARBA00023136"/>
    </source>
</evidence>
<keyword evidence="9 10" id="KW-0998">Cell outer membrane</keyword>
<dbReference type="Pfam" id="PF07715">
    <property type="entry name" value="Plug"/>
    <property type="match status" value="1"/>
</dbReference>
<dbReference type="PANTHER" id="PTHR30069">
    <property type="entry name" value="TONB-DEPENDENT OUTER MEMBRANE RECEPTOR"/>
    <property type="match status" value="1"/>
</dbReference>
<comment type="subcellular location">
    <subcellularLocation>
        <location evidence="1 10">Cell outer membrane</location>
        <topology evidence="1 10">Multi-pass membrane protein</topology>
    </subcellularLocation>
</comment>
<gene>
    <name evidence="14" type="ORF">OH806_00675</name>
</gene>
<dbReference type="EMBL" id="JAPDHV010000001">
    <property type="protein sequence ID" value="MCW3159790.1"/>
    <property type="molecule type" value="Genomic_DNA"/>
</dbReference>
<dbReference type="PROSITE" id="PS52016">
    <property type="entry name" value="TONB_DEPENDENT_REC_3"/>
    <property type="match status" value="1"/>
</dbReference>
<evidence type="ECO:0000256" key="5">
    <source>
        <dbReference type="ARBA" id="ARBA00022729"/>
    </source>
</evidence>
<dbReference type="InterPro" id="IPR039426">
    <property type="entry name" value="TonB-dep_rcpt-like"/>
</dbReference>
<evidence type="ECO:0000259" key="12">
    <source>
        <dbReference type="Pfam" id="PF00593"/>
    </source>
</evidence>
<evidence type="ECO:0000256" key="9">
    <source>
        <dbReference type="ARBA" id="ARBA00023237"/>
    </source>
</evidence>
<evidence type="ECO:0000256" key="10">
    <source>
        <dbReference type="PROSITE-ProRule" id="PRU01360"/>
    </source>
</evidence>
<comment type="caution">
    <text evidence="14">The sequence shown here is derived from an EMBL/GenBank/DDBJ whole genome shotgun (WGS) entry which is preliminary data.</text>
</comment>
<feature type="domain" description="TonB-dependent receptor plug" evidence="13">
    <location>
        <begin position="42"/>
        <end position="148"/>
    </location>
</feature>
<dbReference type="PANTHER" id="PTHR30069:SF29">
    <property type="entry name" value="HEMOGLOBIN AND HEMOGLOBIN-HAPTOGLOBIN-BINDING PROTEIN 1-RELATED"/>
    <property type="match status" value="1"/>
</dbReference>
<evidence type="ECO:0000256" key="11">
    <source>
        <dbReference type="RuleBase" id="RU003357"/>
    </source>
</evidence>
<evidence type="ECO:0000256" key="3">
    <source>
        <dbReference type="ARBA" id="ARBA00022452"/>
    </source>
</evidence>
<evidence type="ECO:0000256" key="6">
    <source>
        <dbReference type="ARBA" id="ARBA00023077"/>
    </source>
</evidence>
<dbReference type="InterPro" id="IPR012910">
    <property type="entry name" value="Plug_dom"/>
</dbReference>
<keyword evidence="2 10" id="KW-0813">Transport</keyword>
<evidence type="ECO:0000256" key="4">
    <source>
        <dbReference type="ARBA" id="ARBA00022692"/>
    </source>
</evidence>
<keyword evidence="15" id="KW-1185">Reference proteome</keyword>
<dbReference type="Gene3D" id="2.170.130.10">
    <property type="entry name" value="TonB-dependent receptor, plug domain"/>
    <property type="match status" value="1"/>
</dbReference>
<keyword evidence="5" id="KW-0732">Signal</keyword>
<keyword evidence="6 11" id="KW-0798">TonB box</keyword>
<comment type="similarity">
    <text evidence="10 11">Belongs to the TonB-dependent receptor family.</text>
</comment>
<evidence type="ECO:0000313" key="14">
    <source>
        <dbReference type="EMBL" id="MCW3159790.1"/>
    </source>
</evidence>
<accession>A0ABT3HJH5</accession>